<dbReference type="PROSITE" id="PS51186">
    <property type="entry name" value="GNAT"/>
    <property type="match status" value="1"/>
</dbReference>
<dbReference type="EMBL" id="LVHD01000030">
    <property type="protein sequence ID" value="OAG75630.1"/>
    <property type="molecule type" value="Genomic_DNA"/>
</dbReference>
<evidence type="ECO:0000313" key="3">
    <source>
        <dbReference type="Proteomes" id="UP000077349"/>
    </source>
</evidence>
<proteinExistence type="predicted"/>
<comment type="caution">
    <text evidence="2">The sequence shown here is derived from an EMBL/GenBank/DDBJ whole genome shotgun (WGS) entry which is preliminary data.</text>
</comment>
<feature type="domain" description="N-acetyltransferase" evidence="1">
    <location>
        <begin position="21"/>
        <end position="167"/>
    </location>
</feature>
<organism evidence="2 3">
    <name type="scientific">Acetobacter malorum</name>
    <dbReference type="NCBI Taxonomy" id="178901"/>
    <lineage>
        <taxon>Bacteria</taxon>
        <taxon>Pseudomonadati</taxon>
        <taxon>Pseudomonadota</taxon>
        <taxon>Alphaproteobacteria</taxon>
        <taxon>Acetobacterales</taxon>
        <taxon>Acetobacteraceae</taxon>
        <taxon>Acetobacter</taxon>
    </lineage>
</organism>
<accession>A0A177G5L9</accession>
<dbReference type="AlphaFoldDB" id="A0A177G5L9"/>
<protein>
    <recommendedName>
        <fullName evidence="1">N-acetyltransferase domain-containing protein</fullName>
    </recommendedName>
</protein>
<sequence>MRSRNVLAAPVRRVNTALVVMSGDAYADALFEDCWAALTSDSIENFYPSFRAWYYGKVIPDVRLGRRQLSVVRSFDRVIALAIAKNDEKEKKICTIWVDPIARGRGNGARIIDQSLKFLGTDHPLITVPEEKNKYFLSLMQKYRFEKKQSIRGLYRPNAVEVIYNEQFKVSDESRN</sequence>
<dbReference type="SUPFAM" id="SSF55729">
    <property type="entry name" value="Acyl-CoA N-acyltransferases (Nat)"/>
    <property type="match status" value="1"/>
</dbReference>
<dbReference type="PATRIC" id="fig|178901.16.peg.3394"/>
<evidence type="ECO:0000313" key="2">
    <source>
        <dbReference type="EMBL" id="OAG75630.1"/>
    </source>
</evidence>
<dbReference type="GO" id="GO:0016747">
    <property type="term" value="F:acyltransferase activity, transferring groups other than amino-acyl groups"/>
    <property type="evidence" value="ECO:0007669"/>
    <property type="project" value="InterPro"/>
</dbReference>
<gene>
    <name evidence="2" type="ORF">Amal_03183</name>
</gene>
<name>A0A177G5L9_9PROT</name>
<dbReference type="InterPro" id="IPR016181">
    <property type="entry name" value="Acyl_CoA_acyltransferase"/>
</dbReference>
<dbReference type="Proteomes" id="UP000077349">
    <property type="component" value="Unassembled WGS sequence"/>
</dbReference>
<dbReference type="Gene3D" id="3.40.630.30">
    <property type="match status" value="1"/>
</dbReference>
<dbReference type="InterPro" id="IPR000182">
    <property type="entry name" value="GNAT_dom"/>
</dbReference>
<reference evidence="2 3" key="1">
    <citation type="submission" date="2016-03" db="EMBL/GenBank/DDBJ databases">
        <title>Draft genome sequence of Acetobacter malorum CECT 7742, a strain isolated from strawberry vinegar.</title>
        <authorList>
            <person name="Sainz F."/>
            <person name="Mas A."/>
            <person name="Torija M.J."/>
        </authorList>
    </citation>
    <scope>NUCLEOTIDE SEQUENCE [LARGE SCALE GENOMIC DNA]</scope>
    <source>
        <strain evidence="2 3">CECT 7742</strain>
    </source>
</reference>
<evidence type="ECO:0000259" key="1">
    <source>
        <dbReference type="PROSITE" id="PS51186"/>
    </source>
</evidence>